<dbReference type="InterPro" id="IPR016066">
    <property type="entry name" value="A-D-PHexomutase_CS"/>
</dbReference>
<dbReference type="PRINTS" id="PR00509">
    <property type="entry name" value="PGMPMM"/>
</dbReference>
<dbReference type="InterPro" id="IPR016055">
    <property type="entry name" value="A-D-PHexomutase_a/b/a-I/II/III"/>
</dbReference>
<comment type="caution">
    <text evidence="11">The sequence shown here is derived from an EMBL/GenBank/DDBJ whole genome shotgun (WGS) entry which is preliminary data.</text>
</comment>
<evidence type="ECO:0000259" key="8">
    <source>
        <dbReference type="Pfam" id="PF02878"/>
    </source>
</evidence>
<proteinExistence type="inferred from homology"/>
<evidence type="ECO:0000256" key="4">
    <source>
        <dbReference type="ARBA" id="ARBA00022723"/>
    </source>
</evidence>
<dbReference type="PANTHER" id="PTHR45745:SF1">
    <property type="entry name" value="PHOSPHOGLUCOMUTASE 2B-RELATED"/>
    <property type="match status" value="1"/>
</dbReference>
<evidence type="ECO:0000259" key="9">
    <source>
        <dbReference type="Pfam" id="PF02879"/>
    </source>
</evidence>
<dbReference type="InterPro" id="IPR036900">
    <property type="entry name" value="A-D-PHexomutase_C_sf"/>
</dbReference>
<dbReference type="PANTHER" id="PTHR45745">
    <property type="entry name" value="PHOSPHOMANNOMUTASE 45A"/>
    <property type="match status" value="1"/>
</dbReference>
<evidence type="ECO:0000256" key="3">
    <source>
        <dbReference type="ARBA" id="ARBA00022553"/>
    </source>
</evidence>
<name>A0A4R9LUM5_9LEPT</name>
<feature type="domain" description="Alpha-D-phosphohexomutase alpha/beta/alpha" evidence="9">
    <location>
        <begin position="222"/>
        <end position="316"/>
    </location>
</feature>
<reference evidence="11" key="1">
    <citation type="journal article" date="2019" name="PLoS Negl. Trop. Dis.">
        <title>Revisiting the worldwide diversity of Leptospira species in the environment.</title>
        <authorList>
            <person name="Vincent A.T."/>
            <person name="Schiettekatte O."/>
            <person name="Bourhy P."/>
            <person name="Veyrier F.J."/>
            <person name="Picardeau M."/>
        </authorList>
    </citation>
    <scope>NUCLEOTIDE SEQUENCE [LARGE SCALE GENOMIC DNA]</scope>
    <source>
        <strain evidence="11">201300427</strain>
    </source>
</reference>
<dbReference type="RefSeq" id="WP_135761684.1">
    <property type="nucleotide sequence ID" value="NZ_RQHW01000065.1"/>
</dbReference>
<keyword evidence="5 7" id="KW-0460">Magnesium</keyword>
<organism evidence="11 12">
    <name type="scientific">Leptospira idonii</name>
    <dbReference type="NCBI Taxonomy" id="1193500"/>
    <lineage>
        <taxon>Bacteria</taxon>
        <taxon>Pseudomonadati</taxon>
        <taxon>Spirochaetota</taxon>
        <taxon>Spirochaetia</taxon>
        <taxon>Leptospirales</taxon>
        <taxon>Leptospiraceae</taxon>
        <taxon>Leptospira</taxon>
    </lineage>
</organism>
<evidence type="ECO:0000313" key="12">
    <source>
        <dbReference type="Proteomes" id="UP000298058"/>
    </source>
</evidence>
<feature type="domain" description="Alpha-D-phosphohexomutase alpha/beta/alpha" evidence="10">
    <location>
        <begin position="328"/>
        <end position="449"/>
    </location>
</feature>
<evidence type="ECO:0000256" key="7">
    <source>
        <dbReference type="RuleBase" id="RU004326"/>
    </source>
</evidence>
<protein>
    <submittedName>
        <fullName evidence="11">Phospho-sugar mutase</fullName>
    </submittedName>
</protein>
<dbReference type="OrthoDB" id="9806956at2"/>
<dbReference type="CDD" id="cd05799">
    <property type="entry name" value="PGM2"/>
    <property type="match status" value="1"/>
</dbReference>
<dbReference type="GO" id="GO:0008973">
    <property type="term" value="F:phosphopentomutase activity"/>
    <property type="evidence" value="ECO:0007669"/>
    <property type="project" value="TreeGrafter"/>
</dbReference>
<dbReference type="GO" id="GO:0000287">
    <property type="term" value="F:magnesium ion binding"/>
    <property type="evidence" value="ECO:0007669"/>
    <property type="project" value="InterPro"/>
</dbReference>
<dbReference type="GO" id="GO:0005975">
    <property type="term" value="P:carbohydrate metabolic process"/>
    <property type="evidence" value="ECO:0007669"/>
    <property type="project" value="InterPro"/>
</dbReference>
<feature type="domain" description="Alpha-D-phosphohexomutase alpha/beta/alpha" evidence="8">
    <location>
        <begin position="48"/>
        <end position="182"/>
    </location>
</feature>
<evidence type="ECO:0000256" key="5">
    <source>
        <dbReference type="ARBA" id="ARBA00022842"/>
    </source>
</evidence>
<dbReference type="Gene3D" id="3.40.120.10">
    <property type="entry name" value="Alpha-D-Glucose-1,6-Bisphosphate, subunit A, domain 3"/>
    <property type="match status" value="3"/>
</dbReference>
<keyword evidence="4 7" id="KW-0479">Metal-binding</keyword>
<accession>A0A4R9LUM5</accession>
<dbReference type="InterPro" id="IPR005845">
    <property type="entry name" value="A-D-PHexomutase_a/b/a-II"/>
</dbReference>
<dbReference type="InterPro" id="IPR005846">
    <property type="entry name" value="A-D-PHexomutase_a/b/a-III"/>
</dbReference>
<dbReference type="Pfam" id="PF02879">
    <property type="entry name" value="PGM_PMM_II"/>
    <property type="match status" value="1"/>
</dbReference>
<dbReference type="PROSITE" id="PS00710">
    <property type="entry name" value="PGM_PMM"/>
    <property type="match status" value="1"/>
</dbReference>
<dbReference type="EMBL" id="RQHW01000065">
    <property type="protein sequence ID" value="TGN17626.1"/>
    <property type="molecule type" value="Genomic_DNA"/>
</dbReference>
<dbReference type="InterPro" id="IPR005841">
    <property type="entry name" value="Alpha-D-phosphohexomutase_SF"/>
</dbReference>
<evidence type="ECO:0000256" key="2">
    <source>
        <dbReference type="ARBA" id="ARBA00010231"/>
    </source>
</evidence>
<gene>
    <name evidence="11" type="ORF">EHS15_16495</name>
</gene>
<dbReference type="Pfam" id="PF02880">
    <property type="entry name" value="PGM_PMM_III"/>
    <property type="match status" value="1"/>
</dbReference>
<dbReference type="Pfam" id="PF02878">
    <property type="entry name" value="PGM_PMM_I"/>
    <property type="match status" value="1"/>
</dbReference>
<keyword evidence="12" id="KW-1185">Reference proteome</keyword>
<dbReference type="SUPFAM" id="SSF53738">
    <property type="entry name" value="Phosphoglucomutase, first 3 domains"/>
    <property type="match status" value="3"/>
</dbReference>
<dbReference type="InterPro" id="IPR005844">
    <property type="entry name" value="A-D-PHexomutase_a/b/a-I"/>
</dbReference>
<evidence type="ECO:0000256" key="6">
    <source>
        <dbReference type="ARBA" id="ARBA00023235"/>
    </source>
</evidence>
<sequence length="586" mass="64331">MLKPEDHIQSWTKSPFSPEITSEAKQALADFQANLSTPLTDAFSIPLEFGTGGIRGEIGNGVGKMNVYTVGRAALGFARHLKKTHKKPSIVIAYDSRRMSKEFAEVSAGIAAKQGIKVKIFPSVTPTPILSYAVRYYKASGGIVITASHNPPEYNGFKAYLADGGQLVPPDDGLIIKNITSITDWNQIEFLSPKSKPYKEYVSLVGKDCFSSYLKELKKSKLESKAKPSDRKNLKIVYSPLHGTGGEFMKKTLNSFGYKSVFLVPEQSKPNGEFPTVKYPNPEEKEALALSEKYAKAKKAAVFIATDPDADRLGVGIRKEDGEYEYLNGNQIGSIMAAYLCERTSSKKSKTNYHLVKTIVTTDLQEAIAKKNKIKIKNVLTGFKYIAEEMKAIDKKKSDKFLFGGEESYGYLPVSFVRDKDSLSSALLFVEILAEKKDLLSYLNEIYLKYGLYRESLYSLTLAGSAGQAKIKSSIEKLRGENLIGHKIGEREVVGVLDYGTGTAKGISKASAFKGMPKSNVIQLELSGNAKLTIRPSGTEPKVKVYSSFKSLSPVSSEADLNPAWENLGGEIQTAEKEFLNLAGLI</sequence>
<evidence type="ECO:0000313" key="11">
    <source>
        <dbReference type="EMBL" id="TGN17626.1"/>
    </source>
</evidence>
<dbReference type="Proteomes" id="UP000298058">
    <property type="component" value="Unassembled WGS sequence"/>
</dbReference>
<keyword evidence="6" id="KW-0413">Isomerase</keyword>
<dbReference type="GO" id="GO:0006166">
    <property type="term" value="P:purine ribonucleoside salvage"/>
    <property type="evidence" value="ECO:0007669"/>
    <property type="project" value="TreeGrafter"/>
</dbReference>
<dbReference type="SUPFAM" id="SSF55957">
    <property type="entry name" value="Phosphoglucomutase, C-terminal domain"/>
    <property type="match status" value="1"/>
</dbReference>
<dbReference type="AlphaFoldDB" id="A0A4R9LUM5"/>
<comment type="cofactor">
    <cofactor evidence="1">
        <name>Mg(2+)</name>
        <dbReference type="ChEBI" id="CHEBI:18420"/>
    </cofactor>
</comment>
<evidence type="ECO:0000259" key="10">
    <source>
        <dbReference type="Pfam" id="PF02880"/>
    </source>
</evidence>
<keyword evidence="3" id="KW-0597">Phosphoprotein</keyword>
<comment type="similarity">
    <text evidence="2 7">Belongs to the phosphohexose mutase family.</text>
</comment>
<evidence type="ECO:0000256" key="1">
    <source>
        <dbReference type="ARBA" id="ARBA00001946"/>
    </source>
</evidence>